<keyword evidence="4" id="KW-0378">Hydrolase</keyword>
<evidence type="ECO:0000256" key="1">
    <source>
        <dbReference type="ARBA" id="ARBA00010830"/>
    </source>
</evidence>
<dbReference type="InterPro" id="IPR010618">
    <property type="entry name" value="RPF"/>
</dbReference>
<keyword evidence="11" id="KW-1185">Reference proteome</keyword>
<reference evidence="10" key="2">
    <citation type="submission" date="2020-02" db="EMBL/GenBank/DDBJ databases">
        <authorList>
            <person name="Matsumoto Y."/>
            <person name="Motooka D."/>
            <person name="Nakamura S."/>
        </authorList>
    </citation>
    <scope>NUCLEOTIDE SEQUENCE</scope>
    <source>
        <strain evidence="10">JCM 13671</strain>
    </source>
</reference>
<evidence type="ECO:0000256" key="2">
    <source>
        <dbReference type="ARBA" id="ARBA00022729"/>
    </source>
</evidence>
<feature type="compositionally biased region" description="Pro residues" evidence="7">
    <location>
        <begin position="154"/>
        <end position="227"/>
    </location>
</feature>
<feature type="chain" id="PRO_5039284710" description="Resuscitation-promoting factor RpfA" evidence="8">
    <location>
        <begin position="34"/>
        <end position="486"/>
    </location>
</feature>
<dbReference type="AlphaFoldDB" id="A0A7I7XRE7"/>
<dbReference type="Pfam" id="PF06737">
    <property type="entry name" value="Transglycosylas"/>
    <property type="match status" value="1"/>
</dbReference>
<dbReference type="SUPFAM" id="SSF53955">
    <property type="entry name" value="Lysozyme-like"/>
    <property type="match status" value="1"/>
</dbReference>
<name>A0A7I7XRE7_9MYCO</name>
<evidence type="ECO:0000256" key="5">
    <source>
        <dbReference type="ARBA" id="ARBA00023026"/>
    </source>
</evidence>
<feature type="region of interest" description="Disordered" evidence="7">
    <location>
        <begin position="147"/>
        <end position="227"/>
    </location>
</feature>
<evidence type="ECO:0000259" key="9">
    <source>
        <dbReference type="Pfam" id="PF06737"/>
    </source>
</evidence>
<protein>
    <recommendedName>
        <fullName evidence="6">Resuscitation-promoting factor RpfA</fullName>
    </recommendedName>
</protein>
<dbReference type="RefSeq" id="WP_163645291.1">
    <property type="nucleotide sequence ID" value="NZ_AP022612.1"/>
</dbReference>
<feature type="signal peptide" evidence="8">
    <location>
        <begin position="1"/>
        <end position="33"/>
    </location>
</feature>
<dbReference type="FunFam" id="1.10.530.10:FF:000029">
    <property type="entry name" value="Resuscitation-promoting factor RpfA"/>
    <property type="match status" value="1"/>
</dbReference>
<dbReference type="InterPro" id="IPR023346">
    <property type="entry name" value="Lysozyme-like_dom_sf"/>
</dbReference>
<dbReference type="EMBL" id="AP022612">
    <property type="protein sequence ID" value="BBZ31780.1"/>
    <property type="molecule type" value="Genomic_DNA"/>
</dbReference>
<sequence length="486" mass="48379">MSGRHRKPTQSSKNVAKIAFTGAVIGGSGLALAGQAGAATDGEWDTVARCESGGNWAINTGNGYQGGLQFAPGTWKGHGGGEFAPSAHLATKDQQIAIAERVLASQGKGAWPVCGRGLSSATPRNVVAEPAALDAPIDAEGVTGQPVAFEAPAPEGPPPAPEVLPPAPEAPPVDVLPPAPEALPPAPEAPPVDVLPPAPEALPPAPEAPPVDVLPPAPEALPPAPEAPPVDVVEPAPEALPPAPEPVAVPVDFVPPAPEEALPPVEPVIQDASFVAPAPEAPAPVDAPLPPEGAVIEQASLEVPAPAAPVVDPADWTPADPAAGPQPQVWSLHVPLTPADPAVPVPPAQPPAPVAAPAADPLAPLNDVPLPAPAMDAANQLVSGQLPTIPAEVPHLPSPENLPPGATEVPVGPQQGPNVSYLRELWHAVQTQEISGGDMLLALAQRPMTSQPPANSPVAGPAPVAPAPVAPAPVEPAPGAPVLPPA</sequence>
<dbReference type="CDD" id="cd13925">
    <property type="entry name" value="RPF"/>
    <property type="match status" value="1"/>
</dbReference>
<comment type="similarity">
    <text evidence="1">Belongs to the transglycosylase family. Rpf subfamily.</text>
</comment>
<organism evidence="10 11">
    <name type="scientific">Mycolicibacterium confluentis</name>
    <dbReference type="NCBI Taxonomy" id="28047"/>
    <lineage>
        <taxon>Bacteria</taxon>
        <taxon>Bacillati</taxon>
        <taxon>Actinomycetota</taxon>
        <taxon>Actinomycetes</taxon>
        <taxon>Mycobacteriales</taxon>
        <taxon>Mycobacteriaceae</taxon>
        <taxon>Mycolicibacterium</taxon>
    </lineage>
</organism>
<reference evidence="10" key="1">
    <citation type="journal article" date="2019" name="Emerg. Microbes Infect.">
        <title>Comprehensive subspecies identification of 175 nontuberculous mycobacteria species based on 7547 genomic profiles.</title>
        <authorList>
            <person name="Matsumoto Y."/>
            <person name="Kinjo T."/>
            <person name="Motooka D."/>
            <person name="Nabeya D."/>
            <person name="Jung N."/>
            <person name="Uechi K."/>
            <person name="Horii T."/>
            <person name="Iida T."/>
            <person name="Fujita J."/>
            <person name="Nakamura S."/>
        </authorList>
    </citation>
    <scope>NUCLEOTIDE SEQUENCE [LARGE SCALE GENOMIC DNA]</scope>
    <source>
        <strain evidence="10">JCM 13671</strain>
    </source>
</reference>
<evidence type="ECO:0000256" key="4">
    <source>
        <dbReference type="ARBA" id="ARBA00022801"/>
    </source>
</evidence>
<evidence type="ECO:0000313" key="11">
    <source>
        <dbReference type="Proteomes" id="UP000466931"/>
    </source>
</evidence>
<dbReference type="GO" id="GO:0016787">
    <property type="term" value="F:hydrolase activity"/>
    <property type="evidence" value="ECO:0007669"/>
    <property type="project" value="UniProtKB-KW"/>
</dbReference>
<dbReference type="Gene3D" id="1.10.530.10">
    <property type="match status" value="1"/>
</dbReference>
<evidence type="ECO:0000256" key="6">
    <source>
        <dbReference type="ARBA" id="ARBA00070624"/>
    </source>
</evidence>
<keyword evidence="2 8" id="KW-0732">Signal</keyword>
<keyword evidence="5" id="KW-0843">Virulence</keyword>
<dbReference type="Proteomes" id="UP000466931">
    <property type="component" value="Chromosome"/>
</dbReference>
<proteinExistence type="inferred from homology"/>
<accession>A0A7I7XRE7</accession>
<evidence type="ECO:0000256" key="8">
    <source>
        <dbReference type="SAM" id="SignalP"/>
    </source>
</evidence>
<evidence type="ECO:0000313" key="10">
    <source>
        <dbReference type="EMBL" id="BBZ31780.1"/>
    </source>
</evidence>
<evidence type="ECO:0000256" key="7">
    <source>
        <dbReference type="SAM" id="MobiDB-lite"/>
    </source>
</evidence>
<feature type="compositionally biased region" description="Low complexity" evidence="7">
    <location>
        <begin position="452"/>
        <end position="462"/>
    </location>
</feature>
<feature type="region of interest" description="Disordered" evidence="7">
    <location>
        <begin position="446"/>
        <end position="486"/>
    </location>
</feature>
<feature type="domain" description="Resuscitation-promoting factor core lysozyme-like" evidence="9">
    <location>
        <begin position="38"/>
        <end position="114"/>
    </location>
</feature>
<gene>
    <name evidence="10" type="ORF">MCNF_03850</name>
</gene>
<feature type="compositionally biased region" description="Pro residues" evidence="7">
    <location>
        <begin position="463"/>
        <end position="486"/>
    </location>
</feature>
<evidence type="ECO:0000256" key="3">
    <source>
        <dbReference type="ARBA" id="ARBA00022737"/>
    </source>
</evidence>
<keyword evidence="3" id="KW-0677">Repeat</keyword>